<evidence type="ECO:0000256" key="6">
    <source>
        <dbReference type="ARBA" id="ARBA00023136"/>
    </source>
</evidence>
<keyword evidence="2" id="KW-1003">Cell membrane</keyword>
<dbReference type="RefSeq" id="WP_131281455.1">
    <property type="nucleotide sequence ID" value="NZ_JBHSLR010000006.1"/>
</dbReference>
<keyword evidence="3 9" id="KW-0808">Transferase</keyword>
<comment type="subcellular location">
    <subcellularLocation>
        <location evidence="1">Cell membrane</location>
        <topology evidence="1">Multi-pass membrane protein</topology>
    </subcellularLocation>
</comment>
<feature type="transmembrane region" description="Helical" evidence="8">
    <location>
        <begin position="112"/>
        <end position="134"/>
    </location>
</feature>
<dbReference type="GO" id="GO:0009103">
    <property type="term" value="P:lipopolysaccharide biosynthetic process"/>
    <property type="evidence" value="ECO:0007669"/>
    <property type="project" value="TreeGrafter"/>
</dbReference>
<dbReference type="Proteomes" id="UP000293036">
    <property type="component" value="Unassembled WGS sequence"/>
</dbReference>
<comment type="cofactor">
    <cofactor evidence="7">
        <name>Mg(2+)</name>
        <dbReference type="ChEBI" id="CHEBI:18420"/>
    </cofactor>
</comment>
<dbReference type="GO" id="GO:0046872">
    <property type="term" value="F:metal ion binding"/>
    <property type="evidence" value="ECO:0007669"/>
    <property type="project" value="UniProtKB-KW"/>
</dbReference>
<dbReference type="InterPro" id="IPR018480">
    <property type="entry name" value="PNAcMuramoyl-5peptid_Trfase_CS"/>
</dbReference>
<dbReference type="PANTHER" id="PTHR22926">
    <property type="entry name" value="PHOSPHO-N-ACETYLMURAMOYL-PENTAPEPTIDE-TRANSFERASE"/>
    <property type="match status" value="1"/>
</dbReference>
<proteinExistence type="predicted"/>
<evidence type="ECO:0000256" key="1">
    <source>
        <dbReference type="ARBA" id="ARBA00004651"/>
    </source>
</evidence>
<evidence type="ECO:0000313" key="9">
    <source>
        <dbReference type="EMBL" id="TBW21566.1"/>
    </source>
</evidence>
<dbReference type="CDD" id="cd06853">
    <property type="entry name" value="GT_WecA_like"/>
    <property type="match status" value="1"/>
</dbReference>
<feature type="transmembrane region" description="Helical" evidence="8">
    <location>
        <begin position="79"/>
        <end position="100"/>
    </location>
</feature>
<keyword evidence="7" id="KW-0460">Magnesium</keyword>
<dbReference type="Pfam" id="PF00953">
    <property type="entry name" value="Glycos_transf_4"/>
    <property type="match status" value="1"/>
</dbReference>
<feature type="transmembrane region" description="Helical" evidence="8">
    <location>
        <begin position="196"/>
        <end position="216"/>
    </location>
</feature>
<feature type="transmembrane region" description="Helical" evidence="8">
    <location>
        <begin position="6"/>
        <end position="33"/>
    </location>
</feature>
<evidence type="ECO:0000313" key="10">
    <source>
        <dbReference type="Proteomes" id="UP000293036"/>
    </source>
</evidence>
<gene>
    <name evidence="9" type="ORF">EZJ44_06435</name>
</gene>
<feature type="transmembrane region" description="Helical" evidence="8">
    <location>
        <begin position="338"/>
        <end position="358"/>
    </location>
</feature>
<dbReference type="EMBL" id="SJDT01000004">
    <property type="protein sequence ID" value="TBW21566.1"/>
    <property type="molecule type" value="Genomic_DNA"/>
</dbReference>
<feature type="transmembrane region" description="Helical" evidence="8">
    <location>
        <begin position="228"/>
        <end position="246"/>
    </location>
</feature>
<keyword evidence="6 8" id="KW-0472">Membrane</keyword>
<dbReference type="InterPro" id="IPR000715">
    <property type="entry name" value="Glycosyl_transferase_4"/>
</dbReference>
<evidence type="ECO:0000256" key="5">
    <source>
        <dbReference type="ARBA" id="ARBA00022989"/>
    </source>
</evidence>
<feature type="transmembrane region" description="Helical" evidence="8">
    <location>
        <begin position="312"/>
        <end position="332"/>
    </location>
</feature>
<evidence type="ECO:0000256" key="8">
    <source>
        <dbReference type="SAM" id="Phobius"/>
    </source>
</evidence>
<feature type="binding site" evidence="7">
    <location>
        <position position="225"/>
    </location>
    <ligand>
        <name>Mg(2+)</name>
        <dbReference type="ChEBI" id="CHEBI:18420"/>
    </ligand>
</feature>
<comment type="caution">
    <text evidence="9">The sequence shown here is derived from an EMBL/GenBank/DDBJ whole genome shotgun (WGS) entry which is preliminary data.</text>
</comment>
<feature type="transmembrane region" description="Helical" evidence="8">
    <location>
        <begin position="165"/>
        <end position="184"/>
    </location>
</feature>
<dbReference type="GO" id="GO:0044038">
    <property type="term" value="P:cell wall macromolecule biosynthetic process"/>
    <property type="evidence" value="ECO:0007669"/>
    <property type="project" value="TreeGrafter"/>
</dbReference>
<organism evidence="9 10">
    <name type="scientific">Arcanobacterium bovis</name>
    <dbReference type="NCBI Taxonomy" id="2529275"/>
    <lineage>
        <taxon>Bacteria</taxon>
        <taxon>Bacillati</taxon>
        <taxon>Actinomycetota</taxon>
        <taxon>Actinomycetes</taxon>
        <taxon>Actinomycetales</taxon>
        <taxon>Actinomycetaceae</taxon>
        <taxon>Arcanobacterium</taxon>
    </lineage>
</organism>
<dbReference type="GO" id="GO:0016780">
    <property type="term" value="F:phosphotransferase activity, for other substituted phosphate groups"/>
    <property type="evidence" value="ECO:0007669"/>
    <property type="project" value="InterPro"/>
</dbReference>
<feature type="binding site" evidence="7">
    <location>
        <position position="157"/>
    </location>
    <ligand>
        <name>Mg(2+)</name>
        <dbReference type="ChEBI" id="CHEBI:18420"/>
    </ligand>
</feature>
<evidence type="ECO:0000256" key="4">
    <source>
        <dbReference type="ARBA" id="ARBA00022692"/>
    </source>
</evidence>
<keyword evidence="10" id="KW-1185">Reference proteome</keyword>
<feature type="transmembrane region" description="Helical" evidence="8">
    <location>
        <begin position="45"/>
        <end position="67"/>
    </location>
</feature>
<dbReference type="PROSITE" id="PS01348">
    <property type="entry name" value="MRAY_2"/>
    <property type="match status" value="1"/>
</dbReference>
<dbReference type="GO" id="GO:0071555">
    <property type="term" value="P:cell wall organization"/>
    <property type="evidence" value="ECO:0007669"/>
    <property type="project" value="TreeGrafter"/>
</dbReference>
<protein>
    <submittedName>
        <fullName evidence="9">Undecaprenyl/decaprenyl-phosphate alpha-N-acetylglucosaminyl 1-phosphate transferase</fullName>
    </submittedName>
</protein>
<reference evidence="9 10" key="1">
    <citation type="submission" date="2019-02" db="EMBL/GenBank/DDBJ databases">
        <title>Arcanobacterium bovis sp. nov., isolated from the milk of a cow with mastitis.</title>
        <authorList>
            <person name="Sammra O."/>
            <person name="Foster G."/>
            <person name="Hassan A."/>
            <person name="Alssahen M."/>
            <person name="Laemmler C."/>
            <person name="Borowiak M."/>
            <person name="Malorny B."/>
            <person name="Abdulmawjood A."/>
        </authorList>
    </citation>
    <scope>NUCLEOTIDE SEQUENCE [LARGE SCALE GENOMIC DNA]</scope>
    <source>
        <strain evidence="9 10">C605018/01/1</strain>
    </source>
</reference>
<accession>A0A4Q9V1D2</accession>
<feature type="transmembrane region" description="Helical" evidence="8">
    <location>
        <begin position="140"/>
        <end position="158"/>
    </location>
</feature>
<dbReference type="GO" id="GO:0005886">
    <property type="term" value="C:plasma membrane"/>
    <property type="evidence" value="ECO:0007669"/>
    <property type="project" value="UniProtKB-SubCell"/>
</dbReference>
<dbReference type="PANTHER" id="PTHR22926:SF3">
    <property type="entry name" value="UNDECAPRENYL-PHOSPHATE ALPHA-N-ACETYLGLUCOSAMINYL 1-PHOSPHATE TRANSFERASE"/>
    <property type="match status" value="1"/>
</dbReference>
<evidence type="ECO:0000256" key="2">
    <source>
        <dbReference type="ARBA" id="ARBA00022475"/>
    </source>
</evidence>
<dbReference type="AlphaFoldDB" id="A0A4Q9V1D2"/>
<keyword evidence="5 8" id="KW-1133">Transmembrane helix</keyword>
<sequence>MRVYLLIMVMAAVVTYLLVPLVLHTALATGAITKIRGRDVHEVPIARLGGVAMYLGLVFSFVLAAQIPYLKNVFSASSGAWGILLGAGTMCVIGVIDDIWELRWYAKLAGEILAAGAMAWFGVQLISVPFLGLTIGSQKLTLFVTIIVVVMVSNAVNFIDGLDGLAAGVVGIAALAFFGYAYFLTRAASPGDYTSVATAVVAGLVGICIGFLPHNFHQARIFMGDSGALMLGAVIAGASILVTGQIDPMHVNSRTAVPAYMPILVPALVLVIPLVDMVWAVLRRVRQGKSPFEADAGHLHHRLLRRGHSHRAAVLVLYMWTAVASFSAVAYVIYPHPILFPISLVAAVVALIVTARQLTTPQRPRRVLSRKLRRRRVVKDTHEQQNLGVAGDDVVVAIESEKRHSIRVEME</sequence>
<dbReference type="OrthoDB" id="9783652at2"/>
<feature type="transmembrane region" description="Helical" evidence="8">
    <location>
        <begin position="258"/>
        <end position="282"/>
    </location>
</feature>
<evidence type="ECO:0000256" key="3">
    <source>
        <dbReference type="ARBA" id="ARBA00022679"/>
    </source>
</evidence>
<name>A0A4Q9V1D2_9ACTO</name>
<keyword evidence="4 8" id="KW-0812">Transmembrane</keyword>
<keyword evidence="7" id="KW-0479">Metal-binding</keyword>
<evidence type="ECO:0000256" key="7">
    <source>
        <dbReference type="PIRSR" id="PIRSR600715-1"/>
    </source>
</evidence>